<evidence type="ECO:0000313" key="2">
    <source>
        <dbReference type="Proteomes" id="UP001500456"/>
    </source>
</evidence>
<reference evidence="2" key="1">
    <citation type="journal article" date="2019" name="Int. J. Syst. Evol. Microbiol.">
        <title>The Global Catalogue of Microorganisms (GCM) 10K type strain sequencing project: providing services to taxonomists for standard genome sequencing and annotation.</title>
        <authorList>
            <consortium name="The Broad Institute Genomics Platform"/>
            <consortium name="The Broad Institute Genome Sequencing Center for Infectious Disease"/>
            <person name="Wu L."/>
            <person name="Ma J."/>
        </authorList>
    </citation>
    <scope>NUCLEOTIDE SEQUENCE [LARGE SCALE GENOMIC DNA]</scope>
    <source>
        <strain evidence="2">JCM 16924</strain>
    </source>
</reference>
<organism evidence="1 2">
    <name type="scientific">Streptomyces plumbiresistens</name>
    <dbReference type="NCBI Taxonomy" id="511811"/>
    <lineage>
        <taxon>Bacteria</taxon>
        <taxon>Bacillati</taxon>
        <taxon>Actinomycetota</taxon>
        <taxon>Actinomycetes</taxon>
        <taxon>Kitasatosporales</taxon>
        <taxon>Streptomycetaceae</taxon>
        <taxon>Streptomyces</taxon>
    </lineage>
</organism>
<evidence type="ECO:0000313" key="1">
    <source>
        <dbReference type="EMBL" id="GAA4005071.1"/>
    </source>
</evidence>
<sequence>MNHIGPARRTIDLGLADQKKRRPTNLLQLAGRDKLIPSMSRHMAQRCDSHTPVGVRTRDPAPDQRRYFREQASGTVNPYVNCI</sequence>
<gene>
    <name evidence="1" type="ORF">GCM10022232_50690</name>
</gene>
<accession>A0ABP7S0V0</accession>
<proteinExistence type="predicted"/>
<name>A0ABP7S0V0_9ACTN</name>
<keyword evidence="2" id="KW-1185">Reference proteome</keyword>
<dbReference type="Proteomes" id="UP001500456">
    <property type="component" value="Unassembled WGS sequence"/>
</dbReference>
<dbReference type="EMBL" id="BAAAZX010000015">
    <property type="protein sequence ID" value="GAA4005071.1"/>
    <property type="molecule type" value="Genomic_DNA"/>
</dbReference>
<comment type="caution">
    <text evidence="1">The sequence shown here is derived from an EMBL/GenBank/DDBJ whole genome shotgun (WGS) entry which is preliminary data.</text>
</comment>
<protein>
    <submittedName>
        <fullName evidence="1">Uncharacterized protein</fullName>
    </submittedName>
</protein>